<feature type="chain" id="PRO_5006136211" description="DsrE family protein" evidence="1">
    <location>
        <begin position="22"/>
        <end position="144"/>
    </location>
</feature>
<dbReference type="AlphaFoldDB" id="A0A0P7BU31"/>
<dbReference type="SUPFAM" id="SSF75169">
    <property type="entry name" value="DsrEFH-like"/>
    <property type="match status" value="1"/>
</dbReference>
<organism evidence="2 3">
    <name type="scientific">Jiulongibacter sediminis</name>
    <dbReference type="NCBI Taxonomy" id="1605367"/>
    <lineage>
        <taxon>Bacteria</taxon>
        <taxon>Pseudomonadati</taxon>
        <taxon>Bacteroidota</taxon>
        <taxon>Cytophagia</taxon>
        <taxon>Cytophagales</taxon>
        <taxon>Leadbetterellaceae</taxon>
        <taxon>Jiulongibacter</taxon>
    </lineage>
</organism>
<dbReference type="Proteomes" id="UP000050454">
    <property type="component" value="Unassembled WGS sequence"/>
</dbReference>
<dbReference type="RefSeq" id="WP_055145502.1">
    <property type="nucleotide sequence ID" value="NZ_JXSZ01000006.1"/>
</dbReference>
<evidence type="ECO:0000256" key="1">
    <source>
        <dbReference type="SAM" id="SignalP"/>
    </source>
</evidence>
<gene>
    <name evidence="2" type="ORF">AFM12_06395</name>
</gene>
<reference evidence="2 3" key="1">
    <citation type="submission" date="2015-07" db="EMBL/GenBank/DDBJ databases">
        <title>The draft genome sequence of Leadbetterella sp. JN14-9.</title>
        <authorList>
            <person name="Liu Y."/>
            <person name="Du J."/>
            <person name="Shao Z."/>
        </authorList>
    </citation>
    <scope>NUCLEOTIDE SEQUENCE [LARGE SCALE GENOMIC DNA]</scope>
    <source>
        <strain evidence="2 3">JN14-9</strain>
    </source>
</reference>
<proteinExistence type="predicted"/>
<protein>
    <recommendedName>
        <fullName evidence="4">DsrE family protein</fullName>
    </recommendedName>
</protein>
<keyword evidence="3" id="KW-1185">Reference proteome</keyword>
<dbReference type="InterPro" id="IPR027396">
    <property type="entry name" value="DsrEFH-like"/>
</dbReference>
<name>A0A0P7BU31_9BACT</name>
<keyword evidence="1" id="KW-0732">Signal</keyword>
<evidence type="ECO:0008006" key="4">
    <source>
        <dbReference type="Google" id="ProtNLM"/>
    </source>
</evidence>
<dbReference type="OrthoDB" id="7425328at2"/>
<feature type="signal peptide" evidence="1">
    <location>
        <begin position="1"/>
        <end position="21"/>
    </location>
</feature>
<sequence>MKTIITLVFFGLAISQFSANAQSLNIEEVENSIKPDGKYAILASNRRIFESSVRNGENFRTKFTDSEFQIVVVGPIVKELAEDESLIPFVEKCKTNGVKIVLCQVAMAHLGVKKEDLHPYIQTTVGAYQYMFGLQENGFRTLMP</sequence>
<dbReference type="Pfam" id="PF13686">
    <property type="entry name" value="DrsE_2"/>
    <property type="match status" value="1"/>
</dbReference>
<dbReference type="Gene3D" id="3.40.1260.10">
    <property type="entry name" value="DsrEFH-like"/>
    <property type="match status" value="1"/>
</dbReference>
<evidence type="ECO:0000313" key="2">
    <source>
        <dbReference type="EMBL" id="KPM48280.1"/>
    </source>
</evidence>
<dbReference type="InterPro" id="IPR032836">
    <property type="entry name" value="DsrE2-like"/>
</dbReference>
<dbReference type="EMBL" id="LGTQ01000006">
    <property type="protein sequence ID" value="KPM48280.1"/>
    <property type="molecule type" value="Genomic_DNA"/>
</dbReference>
<evidence type="ECO:0000313" key="3">
    <source>
        <dbReference type="Proteomes" id="UP000050454"/>
    </source>
</evidence>
<comment type="caution">
    <text evidence="2">The sequence shown here is derived from an EMBL/GenBank/DDBJ whole genome shotgun (WGS) entry which is preliminary data.</text>
</comment>
<accession>A0A0P7BU31</accession>
<dbReference type="STRING" id="1605367.AFM12_06395"/>